<evidence type="ECO:0000313" key="1">
    <source>
        <dbReference type="EMBL" id="KAH0865470.1"/>
    </source>
</evidence>
<sequence>MARSLSTLGRGVAVQNPSPLTNLDFHLSEFAPLILVDTEAMGTKVVAIREEKAVVDMVEVEDIEVEAMVVVVVDIGLKVVVVMDTEVMDTEIDTVVVEVVTREEVVVVDTMEVEELRVEDIEVETVQEKEKRIKCVSWRNSLQNFPFYF</sequence>
<dbReference type="EMBL" id="JAGKQM010000018">
    <property type="protein sequence ID" value="KAH0865470.1"/>
    <property type="molecule type" value="Genomic_DNA"/>
</dbReference>
<protein>
    <submittedName>
        <fullName evidence="1">Uncharacterized protein</fullName>
    </submittedName>
</protein>
<name>A0ABQ7YED1_BRANA</name>
<evidence type="ECO:0000313" key="2">
    <source>
        <dbReference type="Proteomes" id="UP000824890"/>
    </source>
</evidence>
<keyword evidence="2" id="KW-1185">Reference proteome</keyword>
<organism evidence="1 2">
    <name type="scientific">Brassica napus</name>
    <name type="common">Rape</name>
    <dbReference type="NCBI Taxonomy" id="3708"/>
    <lineage>
        <taxon>Eukaryota</taxon>
        <taxon>Viridiplantae</taxon>
        <taxon>Streptophyta</taxon>
        <taxon>Embryophyta</taxon>
        <taxon>Tracheophyta</taxon>
        <taxon>Spermatophyta</taxon>
        <taxon>Magnoliopsida</taxon>
        <taxon>eudicotyledons</taxon>
        <taxon>Gunneridae</taxon>
        <taxon>Pentapetalae</taxon>
        <taxon>rosids</taxon>
        <taxon>malvids</taxon>
        <taxon>Brassicales</taxon>
        <taxon>Brassicaceae</taxon>
        <taxon>Brassiceae</taxon>
        <taxon>Brassica</taxon>
    </lineage>
</organism>
<accession>A0ABQ7YED1</accession>
<gene>
    <name evidence="1" type="ORF">HID58_082681</name>
</gene>
<dbReference type="Proteomes" id="UP000824890">
    <property type="component" value="Unassembled WGS sequence"/>
</dbReference>
<proteinExistence type="predicted"/>
<comment type="caution">
    <text evidence="1">The sequence shown here is derived from an EMBL/GenBank/DDBJ whole genome shotgun (WGS) entry which is preliminary data.</text>
</comment>
<reference evidence="1 2" key="1">
    <citation type="submission" date="2021-05" db="EMBL/GenBank/DDBJ databases">
        <title>Genome Assembly of Synthetic Allotetraploid Brassica napus Reveals Homoeologous Exchanges between Subgenomes.</title>
        <authorList>
            <person name="Davis J.T."/>
        </authorList>
    </citation>
    <scope>NUCLEOTIDE SEQUENCE [LARGE SCALE GENOMIC DNA]</scope>
    <source>
        <strain evidence="2">cv. Da-Ae</strain>
        <tissue evidence="1">Seedling</tissue>
    </source>
</reference>